<proteinExistence type="predicted"/>
<dbReference type="Proteomes" id="UP001501599">
    <property type="component" value="Unassembled WGS sequence"/>
</dbReference>
<sequence>MHARPVEGSLRQVLAERADLRAVAAVERGEGLRGKRHDVLMDGVLVRERAWTCSIIAPARGGPGMTALAATGELVSVGETSKRLAPHPVQRT</sequence>
<name>A0ABN3AXK8_9MICO</name>
<accession>A0ABN3AXK8</accession>
<gene>
    <name evidence="1" type="ORF">GCM10009846_29480</name>
</gene>
<evidence type="ECO:0000313" key="2">
    <source>
        <dbReference type="Proteomes" id="UP001501599"/>
    </source>
</evidence>
<comment type="caution">
    <text evidence="1">The sequence shown here is derived from an EMBL/GenBank/DDBJ whole genome shotgun (WGS) entry which is preliminary data.</text>
</comment>
<dbReference type="EMBL" id="BAAAQT010000008">
    <property type="protein sequence ID" value="GAA2176286.1"/>
    <property type="molecule type" value="Genomic_DNA"/>
</dbReference>
<reference evidence="2" key="1">
    <citation type="journal article" date="2019" name="Int. J. Syst. Evol. Microbiol.">
        <title>The Global Catalogue of Microorganisms (GCM) 10K type strain sequencing project: providing services to taxonomists for standard genome sequencing and annotation.</title>
        <authorList>
            <consortium name="The Broad Institute Genomics Platform"/>
            <consortium name="The Broad Institute Genome Sequencing Center for Infectious Disease"/>
            <person name="Wu L."/>
            <person name="Ma J."/>
        </authorList>
    </citation>
    <scope>NUCLEOTIDE SEQUENCE [LARGE SCALE GENOMIC DNA]</scope>
    <source>
        <strain evidence="2">JCM 16026</strain>
    </source>
</reference>
<protein>
    <submittedName>
        <fullName evidence="1">Uncharacterized protein</fullName>
    </submittedName>
</protein>
<evidence type="ECO:0000313" key="1">
    <source>
        <dbReference type="EMBL" id="GAA2176286.1"/>
    </source>
</evidence>
<organism evidence="1 2">
    <name type="scientific">Agrococcus versicolor</name>
    <dbReference type="NCBI Taxonomy" id="501482"/>
    <lineage>
        <taxon>Bacteria</taxon>
        <taxon>Bacillati</taxon>
        <taxon>Actinomycetota</taxon>
        <taxon>Actinomycetes</taxon>
        <taxon>Micrococcales</taxon>
        <taxon>Microbacteriaceae</taxon>
        <taxon>Agrococcus</taxon>
    </lineage>
</organism>
<keyword evidence="2" id="KW-1185">Reference proteome</keyword>